<dbReference type="Pfam" id="PF13460">
    <property type="entry name" value="NAD_binding_10"/>
    <property type="match status" value="1"/>
</dbReference>
<dbReference type="Proteomes" id="UP000024329">
    <property type="component" value="Unassembled WGS sequence"/>
</dbReference>
<comment type="caution">
    <text evidence="2">The sequence shown here is derived from an EMBL/GenBank/DDBJ whole genome shotgun (WGS) entry which is preliminary data.</text>
</comment>
<evidence type="ECO:0000259" key="1">
    <source>
        <dbReference type="Pfam" id="PF13460"/>
    </source>
</evidence>
<accession>A0A031K5E5</accession>
<dbReference type="Gene3D" id="3.40.50.720">
    <property type="entry name" value="NAD(P)-binding Rossmann-like Domain"/>
    <property type="match status" value="1"/>
</dbReference>
<organism evidence="2 3">
    <name type="scientific">Novosphingobium resinovorum</name>
    <dbReference type="NCBI Taxonomy" id="158500"/>
    <lineage>
        <taxon>Bacteria</taxon>
        <taxon>Pseudomonadati</taxon>
        <taxon>Pseudomonadota</taxon>
        <taxon>Alphaproteobacteria</taxon>
        <taxon>Sphingomonadales</taxon>
        <taxon>Sphingomonadaceae</taxon>
        <taxon>Novosphingobium</taxon>
    </lineage>
</organism>
<dbReference type="PATRIC" id="fig|158500.4.peg.235"/>
<dbReference type="RefSeq" id="WP_202196490.1">
    <property type="nucleotide sequence ID" value="NZ_JFYZ01000001.1"/>
</dbReference>
<sequence>MKIAVLGASGRAGSEITKEAAVRGHEVLAIARNPEKIATGERITAATGDASDPASLAVLIAGSDTVISALHFDVTAEILLSAIREAGVPRLLVTGGAASLEVAPGKRLIDTPDFPEEWKTFAMGGITFLDALRQVDDVDWTFFSPAALIFEGPRTGSYRSGGDELVTDDAGESKISFADYAIAMVDELEAHKHSRERFTAAY</sequence>
<dbReference type="STRING" id="158500.BES08_01215"/>
<dbReference type="InterPro" id="IPR016040">
    <property type="entry name" value="NAD(P)-bd_dom"/>
</dbReference>
<dbReference type="CDD" id="cd05244">
    <property type="entry name" value="BVR-B_like_SDR_a"/>
    <property type="match status" value="1"/>
</dbReference>
<dbReference type="InterPro" id="IPR051606">
    <property type="entry name" value="Polyketide_Oxido-like"/>
</dbReference>
<evidence type="ECO:0000313" key="3">
    <source>
        <dbReference type="Proteomes" id="UP000024329"/>
    </source>
</evidence>
<dbReference type="PANTHER" id="PTHR43355:SF2">
    <property type="entry name" value="FLAVIN REDUCTASE (NADPH)"/>
    <property type="match status" value="1"/>
</dbReference>
<dbReference type="GO" id="GO:0016646">
    <property type="term" value="F:oxidoreductase activity, acting on the CH-NH group of donors, NAD or NADP as acceptor"/>
    <property type="evidence" value="ECO:0007669"/>
    <property type="project" value="TreeGrafter"/>
</dbReference>
<dbReference type="eggNOG" id="COG2910">
    <property type="taxonomic scope" value="Bacteria"/>
</dbReference>
<reference evidence="2 3" key="1">
    <citation type="submission" date="2014-03" db="EMBL/GenBank/DDBJ databases">
        <title>Whole genome sequence of Novosphingobium resinovorum KF1.</title>
        <authorList>
            <person name="Gan H.M."/>
            <person name="Gan H.Y."/>
            <person name="Chew T.H."/>
            <person name="Savka M.A."/>
        </authorList>
    </citation>
    <scope>NUCLEOTIDE SEQUENCE [LARGE SCALE GENOMIC DNA]</scope>
    <source>
        <strain evidence="2 3">KF1</strain>
    </source>
</reference>
<gene>
    <name evidence="2" type="ORF">BV97_00228</name>
</gene>
<feature type="domain" description="NAD(P)-binding" evidence="1">
    <location>
        <begin position="7"/>
        <end position="186"/>
    </location>
</feature>
<dbReference type="AlphaFoldDB" id="A0A031K5E5"/>
<dbReference type="SUPFAM" id="SSF51735">
    <property type="entry name" value="NAD(P)-binding Rossmann-fold domains"/>
    <property type="match status" value="1"/>
</dbReference>
<dbReference type="EMBL" id="JFYZ01000001">
    <property type="protein sequence ID" value="EZP84475.1"/>
    <property type="molecule type" value="Genomic_DNA"/>
</dbReference>
<name>A0A031K5E5_9SPHN</name>
<dbReference type="PANTHER" id="PTHR43355">
    <property type="entry name" value="FLAVIN REDUCTASE (NADPH)"/>
    <property type="match status" value="1"/>
</dbReference>
<proteinExistence type="predicted"/>
<dbReference type="InterPro" id="IPR036291">
    <property type="entry name" value="NAD(P)-bd_dom_sf"/>
</dbReference>
<protein>
    <submittedName>
        <fullName evidence="2">TrkA-N</fullName>
    </submittedName>
</protein>
<evidence type="ECO:0000313" key="2">
    <source>
        <dbReference type="EMBL" id="EZP84475.1"/>
    </source>
</evidence>